<evidence type="ECO:0000313" key="3">
    <source>
        <dbReference type="Proteomes" id="UP000515788"/>
    </source>
</evidence>
<dbReference type="Proteomes" id="UP000515788">
    <property type="component" value="Chromosome 1"/>
</dbReference>
<accession>A0A7G3ZAC9</accession>
<evidence type="ECO:0000256" key="1">
    <source>
        <dbReference type="SAM" id="MobiDB-lite"/>
    </source>
</evidence>
<dbReference type="GeneID" id="59323562"/>
<dbReference type="KEGG" id="tgb:HG536_0A02820"/>
<evidence type="ECO:0000313" key="2">
    <source>
        <dbReference type="EMBL" id="QLL30465.1"/>
    </source>
</evidence>
<feature type="compositionally biased region" description="Polar residues" evidence="1">
    <location>
        <begin position="40"/>
        <end position="49"/>
    </location>
</feature>
<dbReference type="EMBL" id="CP059246">
    <property type="protein sequence ID" value="QLL30465.1"/>
    <property type="molecule type" value="Genomic_DNA"/>
</dbReference>
<organism evidence="2 3">
    <name type="scientific">Torulaspora globosa</name>
    <dbReference type="NCBI Taxonomy" id="48254"/>
    <lineage>
        <taxon>Eukaryota</taxon>
        <taxon>Fungi</taxon>
        <taxon>Dikarya</taxon>
        <taxon>Ascomycota</taxon>
        <taxon>Saccharomycotina</taxon>
        <taxon>Saccharomycetes</taxon>
        <taxon>Saccharomycetales</taxon>
        <taxon>Saccharomycetaceae</taxon>
        <taxon>Torulaspora</taxon>
    </lineage>
</organism>
<dbReference type="InterPro" id="IPR058934">
    <property type="entry name" value="YMC020W-like"/>
</dbReference>
<keyword evidence="3" id="KW-1185">Reference proteome</keyword>
<name>A0A7G3ZAC9_9SACH</name>
<dbReference type="AlphaFoldDB" id="A0A7G3ZAC9"/>
<reference evidence="2 3" key="1">
    <citation type="submission" date="2020-06" db="EMBL/GenBank/DDBJ databases">
        <title>The yeast mating-type switching endonuclease HO is a domesticated member of an unorthodox homing genetic element family.</title>
        <authorList>
            <person name="Coughlan A.Y."/>
            <person name="Lombardi L."/>
            <person name="Braun-Galleani S."/>
            <person name="Martos A.R."/>
            <person name="Galeote V."/>
            <person name="Bigey F."/>
            <person name="Dequin S."/>
            <person name="Byrne K.P."/>
            <person name="Wolfe K.H."/>
        </authorList>
    </citation>
    <scope>NUCLEOTIDE SEQUENCE [LARGE SCALE GENOMIC DNA]</scope>
    <source>
        <strain evidence="2 3">CBS764</strain>
    </source>
</reference>
<dbReference type="OrthoDB" id="3972942at2759"/>
<feature type="region of interest" description="Disordered" evidence="1">
    <location>
        <begin position="25"/>
        <end position="49"/>
    </location>
</feature>
<dbReference type="PANTHER" id="PTHR47349:SF1">
    <property type="entry name" value="AER328WP"/>
    <property type="match status" value="1"/>
</dbReference>
<gene>
    <name evidence="2" type="ORF">HG536_0A02820</name>
</gene>
<dbReference type="RefSeq" id="XP_037137140.1">
    <property type="nucleotide sequence ID" value="XM_037281245.1"/>
</dbReference>
<dbReference type="PANTHER" id="PTHR47349">
    <property type="entry name" value="CHROMOSOME 8, WHOLE GENOME SHOTGUN SEQUENCE"/>
    <property type="match status" value="1"/>
</dbReference>
<sequence>MNEEPSVTEGQAGWRLWWNSRGIKTQQQDCPNQDAHDTTNTEVASSNAAGVTETALNNTQDVKNESHNADQTADNKSWYANLMSKVSSIGLGNHEDAFIIEAGIHYSQLNEVQLRRVKEDSLQKVARRANSWCWFEDLTAINDNSKSWLQRSGLISVQGTSSEHCPFPLEHYPAITATGYEVYLQDSLIMPSRSPLDILHTQSLKSKVAAAVKSYYNFPSEKHLYLKENTDGLLRSKNVLIISVVGSLPDKYEKFSLGEQRSAYYLARKLAQSVDHEVPSAISSLSFECPLDSKELDTVLKETIALLDNWKDIFKDVSSIFFIGVYHSVPLVISLAQYILKNHDVLGFAASIPVGLLAIESILQGYRFWDHSTDAINSDERSYQKIQQAREKQLFQGVGKEEKEILLKHRHYRKLDSEESKLVQKNLDWLLYNWDSFRLNFCGKIYDNFMTASQKLAIDYVHPKILRNLWCDGRHLGCDLKHPDKWDIPDVDIKTPKFECTIRIPGNRAFEITLLNCLLLALNLGYTEFVPIMKLLSPFFISRSFNENTMSPSLKKQKLSEMKTWLQEIDAKSRPDTEGPHDELPKSVSTVHKFMEFALYHNSRSPEVLKVHSEIYDDDTVYSAFIENTIKTRSPLIKKHLRLLDDHSAPQSILNAVNQFDLVWKFHEFISDYAKLRNLPHQEHPEGLNFSISLGYSLWQQSYADPTMFQRNNQEAICRLKQIWESYQDWDPPTRGLKQLKNILSVLSLYNEFSHLLQDITGK</sequence>
<proteinExistence type="predicted"/>
<protein>
    <submittedName>
        <fullName evidence="2">Uncharacterized protein</fullName>
    </submittedName>
</protein>